<evidence type="ECO:0000313" key="2">
    <source>
        <dbReference type="EMBL" id="CAK0886689.1"/>
    </source>
</evidence>
<accession>A0ABN9WMG3</accession>
<reference evidence="2" key="1">
    <citation type="submission" date="2023-10" db="EMBL/GenBank/DDBJ databases">
        <authorList>
            <person name="Chen Y."/>
            <person name="Shah S."/>
            <person name="Dougan E. K."/>
            <person name="Thang M."/>
            <person name="Chan C."/>
        </authorList>
    </citation>
    <scope>NUCLEOTIDE SEQUENCE [LARGE SCALE GENOMIC DNA]</scope>
</reference>
<gene>
    <name evidence="2" type="ORF">PCOR1329_LOCUS67978</name>
</gene>
<proteinExistence type="predicted"/>
<name>A0ABN9WMG3_9DINO</name>
<feature type="compositionally biased region" description="Basic and acidic residues" evidence="1">
    <location>
        <begin position="66"/>
        <end position="78"/>
    </location>
</feature>
<comment type="caution">
    <text evidence="2">The sequence shown here is derived from an EMBL/GenBank/DDBJ whole genome shotgun (WGS) entry which is preliminary data.</text>
</comment>
<organism evidence="2 3">
    <name type="scientific">Prorocentrum cordatum</name>
    <dbReference type="NCBI Taxonomy" id="2364126"/>
    <lineage>
        <taxon>Eukaryota</taxon>
        <taxon>Sar</taxon>
        <taxon>Alveolata</taxon>
        <taxon>Dinophyceae</taxon>
        <taxon>Prorocentrales</taxon>
        <taxon>Prorocentraceae</taxon>
        <taxon>Prorocentrum</taxon>
    </lineage>
</organism>
<feature type="region of interest" description="Disordered" evidence="1">
    <location>
        <begin position="14"/>
        <end position="80"/>
    </location>
</feature>
<keyword evidence="3" id="KW-1185">Reference proteome</keyword>
<evidence type="ECO:0000256" key="1">
    <source>
        <dbReference type="SAM" id="MobiDB-lite"/>
    </source>
</evidence>
<feature type="compositionally biased region" description="Low complexity" evidence="1">
    <location>
        <begin position="38"/>
        <end position="48"/>
    </location>
</feature>
<evidence type="ECO:0000313" key="3">
    <source>
        <dbReference type="Proteomes" id="UP001189429"/>
    </source>
</evidence>
<evidence type="ECO:0008006" key="4">
    <source>
        <dbReference type="Google" id="ProtNLM"/>
    </source>
</evidence>
<protein>
    <recommendedName>
        <fullName evidence="4">CID domain-containing protein</fullName>
    </recommendedName>
</protein>
<feature type="compositionally biased region" description="Gly residues" evidence="1">
    <location>
        <begin position="49"/>
        <end position="63"/>
    </location>
</feature>
<dbReference type="EMBL" id="CAUYUJ010018837">
    <property type="protein sequence ID" value="CAK0886689.1"/>
    <property type="molecule type" value="Genomic_DNA"/>
</dbReference>
<sequence length="218" mass="23442">MFRKTINCAIGLTCEGWRRPSPTPGRGAGGRAGRRRPSQGGPAWPASPGSGGAAVEGAPGVGEGSDEPRNCRGHERQVQDLIPTTATRAASVYMTAASTEEVLGVMAHLFRHGGLKQKHKLAILSQEASGYVFHELLSQQVDLKARAKLAIEGRSHLLEPIGPTVRALHKAGKGAALQRLLDIWGRAGYYPEGALEQLRHQWLPLTAQKTKTEQETFS</sequence>
<dbReference type="Proteomes" id="UP001189429">
    <property type="component" value="Unassembled WGS sequence"/>
</dbReference>